<reference evidence="1" key="2">
    <citation type="submission" date="2020-09" db="EMBL/GenBank/DDBJ databases">
        <authorList>
            <person name="Sun Q."/>
            <person name="Kim S."/>
        </authorList>
    </citation>
    <scope>NUCLEOTIDE SEQUENCE</scope>
    <source>
        <strain evidence="1">KCTC 12719</strain>
    </source>
</reference>
<dbReference type="Gene3D" id="3.90.1680.10">
    <property type="entry name" value="SOS response associated peptidase-like"/>
    <property type="match status" value="1"/>
</dbReference>
<dbReference type="AlphaFoldDB" id="A0A918SBN2"/>
<protein>
    <submittedName>
        <fullName evidence="1">Uncharacterized protein</fullName>
    </submittedName>
</protein>
<evidence type="ECO:0000313" key="1">
    <source>
        <dbReference type="EMBL" id="GHA31408.1"/>
    </source>
</evidence>
<evidence type="ECO:0000313" key="2">
    <source>
        <dbReference type="Proteomes" id="UP000610456"/>
    </source>
</evidence>
<name>A0A918SBN2_9FLAO</name>
<organism evidence="1 2">
    <name type="scientific">Salinimicrobium marinum</name>
    <dbReference type="NCBI Taxonomy" id="680283"/>
    <lineage>
        <taxon>Bacteria</taxon>
        <taxon>Pseudomonadati</taxon>
        <taxon>Bacteroidota</taxon>
        <taxon>Flavobacteriia</taxon>
        <taxon>Flavobacteriales</taxon>
        <taxon>Flavobacteriaceae</taxon>
        <taxon>Salinimicrobium</taxon>
    </lineage>
</organism>
<reference evidence="1" key="1">
    <citation type="journal article" date="2014" name="Int. J. Syst. Evol. Microbiol.">
        <title>Complete genome sequence of Corynebacterium casei LMG S-19264T (=DSM 44701T), isolated from a smear-ripened cheese.</title>
        <authorList>
            <consortium name="US DOE Joint Genome Institute (JGI-PGF)"/>
            <person name="Walter F."/>
            <person name="Albersmeier A."/>
            <person name="Kalinowski J."/>
            <person name="Ruckert C."/>
        </authorList>
    </citation>
    <scope>NUCLEOTIDE SEQUENCE</scope>
    <source>
        <strain evidence="1">KCTC 12719</strain>
    </source>
</reference>
<sequence>MAIFRAKAGFYRKTKAEISDQSYDQEIFAIPGIYSNNRNPLNNELIYFYSILTTEANELMR</sequence>
<comment type="caution">
    <text evidence="1">The sequence shown here is derived from an EMBL/GenBank/DDBJ whole genome shotgun (WGS) entry which is preliminary data.</text>
</comment>
<dbReference type="EMBL" id="BMXB01000002">
    <property type="protein sequence ID" value="GHA31408.1"/>
    <property type="molecule type" value="Genomic_DNA"/>
</dbReference>
<dbReference type="SUPFAM" id="SSF143081">
    <property type="entry name" value="BB1717-like"/>
    <property type="match status" value="1"/>
</dbReference>
<accession>A0A918SBN2</accession>
<gene>
    <name evidence="1" type="ORF">GCM10007103_11290</name>
</gene>
<dbReference type="InterPro" id="IPR036590">
    <property type="entry name" value="SRAP-like"/>
</dbReference>
<proteinExistence type="predicted"/>
<keyword evidence="2" id="KW-1185">Reference proteome</keyword>
<dbReference type="Proteomes" id="UP000610456">
    <property type="component" value="Unassembled WGS sequence"/>
</dbReference>